<dbReference type="PIRSF" id="PIRSF037181">
    <property type="entry name" value="DGC"/>
    <property type="match status" value="1"/>
</dbReference>
<reference evidence="2" key="1">
    <citation type="submission" date="2016-10" db="EMBL/GenBank/DDBJ databases">
        <authorList>
            <person name="Varghese N."/>
            <person name="Submissions S."/>
        </authorList>
    </citation>
    <scope>NUCLEOTIDE SEQUENCE [LARGE SCALE GENOMIC DNA]</scope>
    <source>
        <strain evidence="2">DSM 6150</strain>
    </source>
</reference>
<proteinExistence type="predicted"/>
<accession>A0A1I4WIZ4</accession>
<evidence type="ECO:0000313" key="2">
    <source>
        <dbReference type="Proteomes" id="UP000242869"/>
    </source>
</evidence>
<keyword evidence="2" id="KW-1185">Reference proteome</keyword>
<name>A0A1I4WIZ4_9NEIS</name>
<dbReference type="InterPro" id="IPR014958">
    <property type="entry name" value="DGC"/>
</dbReference>
<dbReference type="AlphaFoldDB" id="A0A1I4WIZ4"/>
<protein>
    <submittedName>
        <fullName evidence="1">Uncharacterized protein, contains metal-binding DGC domain</fullName>
    </submittedName>
</protein>
<sequence>MSEAASCSCSVGPRLIFACSGAADVGEVADRAARQLSRSGVGQMYCLSAVASGNPAPLEKTRAASAILAIDACPAACASMVLKKAGFTDFQRVQLAELGLEKGCSPATQENIDSVVAAARRVLQP</sequence>
<dbReference type="OrthoDB" id="2111735at2"/>
<gene>
    <name evidence="1" type="ORF">SAMN05660284_00625</name>
</gene>
<dbReference type="STRING" id="83765.SAMN05660284_00625"/>
<dbReference type="RefSeq" id="WP_091191251.1">
    <property type="nucleotide sequence ID" value="NZ_FOVE01000003.1"/>
</dbReference>
<dbReference type="EMBL" id="FOVE01000003">
    <property type="protein sequence ID" value="SFN13250.1"/>
    <property type="molecule type" value="Genomic_DNA"/>
</dbReference>
<dbReference type="Proteomes" id="UP000242869">
    <property type="component" value="Unassembled WGS sequence"/>
</dbReference>
<evidence type="ECO:0000313" key="1">
    <source>
        <dbReference type="EMBL" id="SFN13250.1"/>
    </source>
</evidence>
<organism evidence="1 2">
    <name type="scientific">Formivibrio citricus</name>
    <dbReference type="NCBI Taxonomy" id="83765"/>
    <lineage>
        <taxon>Bacteria</taxon>
        <taxon>Pseudomonadati</taxon>
        <taxon>Pseudomonadota</taxon>
        <taxon>Betaproteobacteria</taxon>
        <taxon>Neisseriales</taxon>
        <taxon>Chitinibacteraceae</taxon>
        <taxon>Formivibrio</taxon>
    </lineage>
</organism>
<dbReference type="Pfam" id="PF08859">
    <property type="entry name" value="DGC"/>
    <property type="match status" value="1"/>
</dbReference>